<evidence type="ECO:0000313" key="3">
    <source>
        <dbReference type="EMBL" id="WJW67463.1"/>
    </source>
</evidence>
<keyword evidence="1" id="KW-1133">Transmembrane helix</keyword>
<dbReference type="Proteomes" id="UP000521676">
    <property type="component" value="Unassembled WGS sequence"/>
</dbReference>
<name>A0A8T7M0X9_9CHLR</name>
<reference evidence="3" key="2">
    <citation type="journal article" date="2024" name="Nature">
        <title>Anoxygenic phototroph of the Chloroflexota uses a type I reaction centre.</title>
        <authorList>
            <person name="Tsuji J.M."/>
            <person name="Shaw N.A."/>
            <person name="Nagashima S."/>
            <person name="Venkiteswaran J.J."/>
            <person name="Schiff S.L."/>
            <person name="Watanabe T."/>
            <person name="Fukui M."/>
            <person name="Hanada S."/>
            <person name="Tank M."/>
            <person name="Neufeld J.D."/>
        </authorList>
    </citation>
    <scope>NUCLEOTIDE SEQUENCE</scope>
    <source>
        <strain evidence="3">L227-S17</strain>
    </source>
</reference>
<evidence type="ECO:0000313" key="5">
    <source>
        <dbReference type="Proteomes" id="UP001431572"/>
    </source>
</evidence>
<organism evidence="2 4">
    <name type="scientific">Candidatus Chlorohelix allophototropha</name>
    <dbReference type="NCBI Taxonomy" id="3003348"/>
    <lineage>
        <taxon>Bacteria</taxon>
        <taxon>Bacillati</taxon>
        <taxon>Chloroflexota</taxon>
        <taxon>Chloroflexia</taxon>
        <taxon>Candidatus Chloroheliales</taxon>
        <taxon>Candidatus Chloroheliaceae</taxon>
        <taxon>Candidatus Chlorohelix</taxon>
    </lineage>
</organism>
<feature type="transmembrane region" description="Helical" evidence="1">
    <location>
        <begin position="124"/>
        <end position="142"/>
    </location>
</feature>
<reference evidence="2 4" key="1">
    <citation type="submission" date="2020-06" db="EMBL/GenBank/DDBJ databases">
        <title>Anoxygenic phototrophic Chloroflexota member uses a Type I reaction center.</title>
        <authorList>
            <person name="Tsuji J.M."/>
            <person name="Shaw N.A."/>
            <person name="Nagashima S."/>
            <person name="Venkiteswaran J."/>
            <person name="Schiff S.L."/>
            <person name="Hanada S."/>
            <person name="Tank M."/>
            <person name="Neufeld J.D."/>
        </authorList>
    </citation>
    <scope>NUCLEOTIDE SEQUENCE [LARGE SCALE GENOMIC DNA]</scope>
    <source>
        <strain evidence="2">L227-S17</strain>
    </source>
</reference>
<feature type="transmembrane region" description="Helical" evidence="1">
    <location>
        <begin position="303"/>
        <end position="320"/>
    </location>
</feature>
<feature type="transmembrane region" description="Helical" evidence="1">
    <location>
        <begin position="93"/>
        <end position="112"/>
    </location>
</feature>
<feature type="transmembrane region" description="Helical" evidence="1">
    <location>
        <begin position="280"/>
        <end position="297"/>
    </location>
</feature>
<proteinExistence type="predicted"/>
<dbReference type="EMBL" id="CP128399">
    <property type="protein sequence ID" value="WJW67463.1"/>
    <property type="molecule type" value="Genomic_DNA"/>
</dbReference>
<feature type="transmembrane region" description="Helical" evidence="1">
    <location>
        <begin position="243"/>
        <end position="273"/>
    </location>
</feature>
<feature type="transmembrane region" description="Helical" evidence="1">
    <location>
        <begin position="341"/>
        <end position="360"/>
    </location>
</feature>
<dbReference type="RefSeq" id="WP_341469356.1">
    <property type="nucleotide sequence ID" value="NZ_CP128399.1"/>
</dbReference>
<keyword evidence="1" id="KW-0812">Transmembrane</keyword>
<evidence type="ECO:0000313" key="4">
    <source>
        <dbReference type="Proteomes" id="UP000521676"/>
    </source>
</evidence>
<dbReference type="Proteomes" id="UP001431572">
    <property type="component" value="Chromosome 1"/>
</dbReference>
<accession>A0A8T7M0X9</accession>
<dbReference type="AlphaFoldDB" id="A0A8T7M0X9"/>
<evidence type="ECO:0000313" key="2">
    <source>
        <dbReference type="EMBL" id="NWJ45590.1"/>
    </source>
</evidence>
<dbReference type="EMBL" id="JACATZ010000001">
    <property type="protein sequence ID" value="NWJ45590.1"/>
    <property type="molecule type" value="Genomic_DNA"/>
</dbReference>
<sequence>MSKSILKIMLSVLAFLGAIQMVRGFLALFTPLVLDYTEQMLVAGTWQLEKTGIAAMYAPPNTPYGMPGIQYPPLFPVLAALLHYISGMSLEGAVRFCSFGGYIAAAIVAGFIVKDWLPKQAHRYNYLTIFLPFCFWPVIIYMQTARVDPLALFLSLSGAWLYLRNGYVKTTGLLFALAAFTKQTYLAAPIALLLSLLLAKKWKKAGIFTAAYILPLGIAYFATNILSDGIFFNIFDPSRAARFIFNLAPGMVFFFLLDHLPILILASAGVAFLWKKGQTFLPLYALFSALSCVTIIKDGAVDYYFTELVYLASIMTCIFLQSKNKDLNPLPATRSKLKRSLPTILIGIQCLIGAGMVIGYSQLNAANNFTEAYQEGATVIKDTPDSLVLADGALIANGYYDRAGDYLIYSIMLSSGKADSKLFVKDLEEKRWKQILTVTPGLYRWVEPIANALADNYEVKILRGRDGQGLYWIYTPKK</sequence>
<protein>
    <submittedName>
        <fullName evidence="2">Uncharacterized protein</fullName>
    </submittedName>
</protein>
<gene>
    <name evidence="2" type="ORF">HXX08_06905</name>
    <name evidence="3" type="ORF">OZ401_000729</name>
</gene>
<evidence type="ECO:0000256" key="1">
    <source>
        <dbReference type="SAM" id="Phobius"/>
    </source>
</evidence>
<keyword evidence="1" id="KW-0472">Membrane</keyword>
<keyword evidence="5" id="KW-1185">Reference proteome</keyword>
<feature type="transmembrane region" description="Helical" evidence="1">
    <location>
        <begin position="205"/>
        <end position="223"/>
    </location>
</feature>
<feature type="transmembrane region" description="Helical" evidence="1">
    <location>
        <begin position="173"/>
        <end position="198"/>
    </location>
</feature>